<dbReference type="RefSeq" id="WP_016919655.1">
    <property type="nucleotide sequence ID" value="NZ_CP044331.1"/>
</dbReference>
<dbReference type="EMBL" id="CP044331">
    <property type="protein sequence ID" value="QGM96774.1"/>
    <property type="molecule type" value="Genomic_DNA"/>
</dbReference>
<keyword evidence="1" id="KW-0472">Membrane</keyword>
<organism evidence="3 4">
    <name type="scientific">Methylocystis parvus</name>
    <dbReference type="NCBI Taxonomy" id="134"/>
    <lineage>
        <taxon>Bacteria</taxon>
        <taxon>Pseudomonadati</taxon>
        <taxon>Pseudomonadota</taxon>
        <taxon>Alphaproteobacteria</taxon>
        <taxon>Hyphomicrobiales</taxon>
        <taxon>Methylocystaceae</taxon>
        <taxon>Methylocystis</taxon>
    </lineage>
</organism>
<dbReference type="PANTHER" id="PTHR39425:SF1">
    <property type="entry name" value="CYTOCHROME C7-LIKE DOMAIN-CONTAINING PROTEIN"/>
    <property type="match status" value="1"/>
</dbReference>
<dbReference type="Gene3D" id="3.90.10.10">
    <property type="entry name" value="Cytochrome C3"/>
    <property type="match status" value="2"/>
</dbReference>
<dbReference type="InterPro" id="IPR029467">
    <property type="entry name" value="Cyt_c7-like"/>
</dbReference>
<dbReference type="InterPro" id="IPR036280">
    <property type="entry name" value="Multihaem_cyt_sf"/>
</dbReference>
<evidence type="ECO:0000256" key="1">
    <source>
        <dbReference type="SAM" id="Phobius"/>
    </source>
</evidence>
<evidence type="ECO:0000259" key="2">
    <source>
        <dbReference type="Pfam" id="PF14522"/>
    </source>
</evidence>
<gene>
    <name evidence="3" type="ORF">F7D14_04325</name>
</gene>
<keyword evidence="1" id="KW-0812">Transmembrane</keyword>
<keyword evidence="1" id="KW-1133">Transmembrane helix</keyword>
<dbReference type="PANTHER" id="PTHR39425">
    <property type="entry name" value="LIPOPROTEIN CYTOCHROME C"/>
    <property type="match status" value="1"/>
</dbReference>
<accession>A0A6B8LZ87</accession>
<name>A0A6B8LZ87_9HYPH</name>
<evidence type="ECO:0000313" key="4">
    <source>
        <dbReference type="Proteomes" id="UP000422569"/>
    </source>
</evidence>
<proteinExistence type="predicted"/>
<feature type="transmembrane region" description="Helical" evidence="1">
    <location>
        <begin position="15"/>
        <end position="38"/>
    </location>
</feature>
<protein>
    <submittedName>
        <fullName evidence="3">Cytochrome c3 family protein</fullName>
    </submittedName>
</protein>
<feature type="domain" description="Cytochrome c7-like" evidence="2">
    <location>
        <begin position="57"/>
        <end position="97"/>
    </location>
</feature>
<dbReference type="SUPFAM" id="SSF48695">
    <property type="entry name" value="Multiheme cytochromes"/>
    <property type="match status" value="1"/>
</dbReference>
<dbReference type="CDD" id="cd08168">
    <property type="entry name" value="Cytochrom_C3"/>
    <property type="match status" value="1"/>
</dbReference>
<dbReference type="AlphaFoldDB" id="A0A6B8LZ87"/>
<evidence type="ECO:0000313" key="3">
    <source>
        <dbReference type="EMBL" id="QGM96774.1"/>
    </source>
</evidence>
<feature type="domain" description="Cytochrome c7-like" evidence="2">
    <location>
        <begin position="130"/>
        <end position="220"/>
    </location>
</feature>
<reference evidence="3 4" key="1">
    <citation type="submission" date="2019-09" db="EMBL/GenBank/DDBJ databases">
        <title>Isolation and complete genome sequencing of Methylocystis species.</title>
        <authorList>
            <person name="Rumah B.L."/>
            <person name="Stead C.E."/>
            <person name="Stevens B.C."/>
            <person name="Minton N.P."/>
            <person name="Grosse-Honebrink A."/>
            <person name="Zhang Y."/>
        </authorList>
    </citation>
    <scope>NUCLEOTIDE SEQUENCE [LARGE SCALE GENOMIC DNA]</scope>
    <source>
        <strain evidence="3 4">BRCS2</strain>
    </source>
</reference>
<dbReference type="Pfam" id="PF14522">
    <property type="entry name" value="Cytochrome_C7"/>
    <property type="match status" value="2"/>
</dbReference>
<sequence>MELLLTAAFTPRANLFVRAALVALAATAVIFPSMLWLWQVSDYGRNMRAPIAQPAPFSHEHHVSGLGLDCRYCHNSVETAATAGMPTTYVCMTCHSQIWTDAEILAPVRQSLANDKPLEWRRVTDLPDYVYFDHSVHIAKGVGCASCHGDVARMPLTWKARTLTMQFCLDCHRNPGPNLRPKEAVFDTGWRRGSDAPAPQALLAQYQLGGRDLAECSICHR</sequence>
<dbReference type="KEGG" id="mpar:F7D14_04325"/>
<keyword evidence="4" id="KW-1185">Reference proteome</keyword>
<dbReference type="Proteomes" id="UP000422569">
    <property type="component" value="Chromosome"/>
</dbReference>